<proteinExistence type="predicted"/>
<reference evidence="2 3" key="1">
    <citation type="submission" date="2014-02" db="EMBL/GenBank/DDBJ databases">
        <title>Single nucleus genome sequencing reveals high similarity among nuclei of an endomycorrhizal fungus.</title>
        <authorList>
            <person name="Lin K."/>
            <person name="Geurts R."/>
            <person name="Zhang Z."/>
            <person name="Limpens E."/>
            <person name="Saunders D.G."/>
            <person name="Mu D."/>
            <person name="Pang E."/>
            <person name="Cao H."/>
            <person name="Cha H."/>
            <person name="Lin T."/>
            <person name="Zhou Q."/>
            <person name="Shang Y."/>
            <person name="Li Y."/>
            <person name="Ivanov S."/>
            <person name="Sharma T."/>
            <person name="Velzen R.V."/>
            <person name="Ruijter N.D."/>
            <person name="Aanen D.K."/>
            <person name="Win J."/>
            <person name="Kamoun S."/>
            <person name="Bisseling T."/>
            <person name="Huang S."/>
        </authorList>
    </citation>
    <scope>NUCLEOTIDE SEQUENCE [LARGE SCALE GENOMIC DNA]</scope>
    <source>
        <strain evidence="3">DAOM197198w</strain>
    </source>
</reference>
<organism evidence="2 3">
    <name type="scientific">Rhizophagus irregularis (strain DAOM 197198w)</name>
    <name type="common">Glomus intraradices</name>
    <dbReference type="NCBI Taxonomy" id="1432141"/>
    <lineage>
        <taxon>Eukaryota</taxon>
        <taxon>Fungi</taxon>
        <taxon>Fungi incertae sedis</taxon>
        <taxon>Mucoromycota</taxon>
        <taxon>Glomeromycotina</taxon>
        <taxon>Glomeromycetes</taxon>
        <taxon>Glomerales</taxon>
        <taxon>Glomeraceae</taxon>
        <taxon>Rhizophagus</taxon>
    </lineage>
</organism>
<dbReference type="EMBL" id="JEMT01028744">
    <property type="protein sequence ID" value="EXX53836.1"/>
    <property type="molecule type" value="Genomic_DNA"/>
</dbReference>
<dbReference type="Proteomes" id="UP000022910">
    <property type="component" value="Unassembled WGS sequence"/>
</dbReference>
<dbReference type="HOGENOM" id="CLU_2559533_0_0_1"/>
<accession>A0A015K338</accession>
<feature type="compositionally biased region" description="Polar residues" evidence="1">
    <location>
        <begin position="62"/>
        <end position="72"/>
    </location>
</feature>
<dbReference type="AlphaFoldDB" id="A0A015K338"/>
<name>A0A015K338_RHIIW</name>
<comment type="caution">
    <text evidence="2">The sequence shown here is derived from an EMBL/GenBank/DDBJ whole genome shotgun (WGS) entry which is preliminary data.</text>
</comment>
<protein>
    <submittedName>
        <fullName evidence="2">Uncharacterized protein</fullName>
    </submittedName>
</protein>
<sequence>MERMSRVLYQHQREGNSPIQNVDEFVCLVETRDPELVVFDILFRSMNPDEINKKHNQYKNNYALSSNGNKHVSGSKLLLDYK</sequence>
<keyword evidence="3" id="KW-1185">Reference proteome</keyword>
<feature type="region of interest" description="Disordered" evidence="1">
    <location>
        <begin position="62"/>
        <end position="82"/>
    </location>
</feature>
<evidence type="ECO:0000313" key="3">
    <source>
        <dbReference type="Proteomes" id="UP000022910"/>
    </source>
</evidence>
<evidence type="ECO:0000256" key="1">
    <source>
        <dbReference type="SAM" id="MobiDB-lite"/>
    </source>
</evidence>
<gene>
    <name evidence="2" type="ORF">RirG_240280</name>
</gene>
<evidence type="ECO:0000313" key="2">
    <source>
        <dbReference type="EMBL" id="EXX53836.1"/>
    </source>
</evidence>